<dbReference type="Gene3D" id="1.10.260.40">
    <property type="entry name" value="lambda repressor-like DNA-binding domains"/>
    <property type="match status" value="1"/>
</dbReference>
<dbReference type="EMBL" id="HE804045">
    <property type="protein sequence ID" value="CCH29129.1"/>
    <property type="molecule type" value="Genomic_DNA"/>
</dbReference>
<dbReference type="InterPro" id="IPR010982">
    <property type="entry name" value="Lambda_DNA-bd_dom_sf"/>
</dbReference>
<evidence type="ECO:0000313" key="3">
    <source>
        <dbReference type="Proteomes" id="UP000006281"/>
    </source>
</evidence>
<evidence type="ECO:0000259" key="1">
    <source>
        <dbReference type="PROSITE" id="PS50943"/>
    </source>
</evidence>
<dbReference type="OrthoDB" id="4285266at2"/>
<feature type="domain" description="HTH cro/C1-type" evidence="1">
    <location>
        <begin position="16"/>
        <end position="70"/>
    </location>
</feature>
<evidence type="ECO:0000313" key="2">
    <source>
        <dbReference type="EMBL" id="CCH29129.1"/>
    </source>
</evidence>
<dbReference type="CDD" id="cd00093">
    <property type="entry name" value="HTH_XRE"/>
    <property type="match status" value="1"/>
</dbReference>
<dbReference type="SUPFAM" id="SSF47413">
    <property type="entry name" value="lambda repressor-like DNA-binding domains"/>
    <property type="match status" value="1"/>
</dbReference>
<keyword evidence="3" id="KW-1185">Reference proteome</keyword>
<dbReference type="InterPro" id="IPR001387">
    <property type="entry name" value="Cro/C1-type_HTH"/>
</dbReference>
<dbReference type="KEGG" id="sesp:BN6_18080"/>
<proteinExistence type="predicted"/>
<dbReference type="PROSITE" id="PS50943">
    <property type="entry name" value="HTH_CROC1"/>
    <property type="match status" value="1"/>
</dbReference>
<gene>
    <name evidence="2" type="ordered locus">BN6_18080</name>
</gene>
<dbReference type="Pfam" id="PF13560">
    <property type="entry name" value="HTH_31"/>
    <property type="match status" value="1"/>
</dbReference>
<dbReference type="InterPro" id="IPR043917">
    <property type="entry name" value="DUF5753"/>
</dbReference>
<name>K0JWH8_SACES</name>
<dbReference type="SMART" id="SM00530">
    <property type="entry name" value="HTH_XRE"/>
    <property type="match status" value="1"/>
</dbReference>
<dbReference type="HOGENOM" id="CLU_055817_1_1_11"/>
<protein>
    <recommendedName>
        <fullName evidence="1">HTH cro/C1-type domain-containing protein</fullName>
    </recommendedName>
</protein>
<dbReference type="BioCyc" id="SESP1179773:BN6_RS08870-MONOMER"/>
<dbReference type="AlphaFoldDB" id="K0JWH8"/>
<dbReference type="Proteomes" id="UP000006281">
    <property type="component" value="Chromosome"/>
</dbReference>
<sequence>MPTSAVIDAWELGLRLRERREQLGLTVSAAAKAIGTAQPNLSAIENGKRKITQRNLAGLVELFEMSEPEAAEFDRLRIGAEHRDWYHQYAGLFNDDFLRHLGLEHGASAIHAFESCFIPGILQTRDYAHALFRSGSPYVRLTEVEPRLEARMVRAARLDGAEPLSLFALLSEAALRQRIGGPEVMRAQLDHLAAAIGTRDNVDVRVLPFEAGAYPALGGAFYVMSFASPTLPAVVYQETLTYNTFIDQRHHVREYTVALAETTEQALDSADSLALIRSLSEGMK</sequence>
<accession>K0JWH8</accession>
<reference evidence="2 3" key="1">
    <citation type="journal article" date="2012" name="BMC Genomics">
        <title>Complete genome sequence of Saccharothrix espanaensis DSM 44229T and comparison to the other completely sequenced Pseudonocardiaceae.</title>
        <authorList>
            <person name="Strobel T."/>
            <person name="Al-Dilaimi A."/>
            <person name="Blom J."/>
            <person name="Gessner A."/>
            <person name="Kalinowski J."/>
            <person name="Luzhetska M."/>
            <person name="Puhler A."/>
            <person name="Szczepanowski R."/>
            <person name="Bechthold A."/>
            <person name="Ruckert C."/>
        </authorList>
    </citation>
    <scope>NUCLEOTIDE SEQUENCE [LARGE SCALE GENOMIC DNA]</scope>
    <source>
        <strain evidence="3">ATCC 51144 / DSM 44229 / JCM 9112 / NBRC 15066 / NRRL 15764</strain>
    </source>
</reference>
<dbReference type="GO" id="GO:0003677">
    <property type="term" value="F:DNA binding"/>
    <property type="evidence" value="ECO:0007669"/>
    <property type="project" value="InterPro"/>
</dbReference>
<dbReference type="STRING" id="1179773.BN6_18080"/>
<dbReference type="eggNOG" id="COG3620">
    <property type="taxonomic scope" value="Bacteria"/>
</dbReference>
<dbReference type="Pfam" id="PF19054">
    <property type="entry name" value="DUF5753"/>
    <property type="match status" value="1"/>
</dbReference>
<dbReference type="PATRIC" id="fig|1179773.3.peg.1816"/>
<organism evidence="2 3">
    <name type="scientific">Saccharothrix espanaensis (strain ATCC 51144 / DSM 44229 / JCM 9112 / NBRC 15066 / NRRL 15764)</name>
    <dbReference type="NCBI Taxonomy" id="1179773"/>
    <lineage>
        <taxon>Bacteria</taxon>
        <taxon>Bacillati</taxon>
        <taxon>Actinomycetota</taxon>
        <taxon>Actinomycetes</taxon>
        <taxon>Pseudonocardiales</taxon>
        <taxon>Pseudonocardiaceae</taxon>
        <taxon>Saccharothrix</taxon>
    </lineage>
</organism>